<dbReference type="SMART" id="SM00645">
    <property type="entry name" value="Pept_C1"/>
    <property type="match status" value="1"/>
</dbReference>
<dbReference type="CDD" id="cd02619">
    <property type="entry name" value="Peptidase_C1"/>
    <property type="match status" value="1"/>
</dbReference>
<proteinExistence type="inferred from homology"/>
<gene>
    <name evidence="4" type="ORF">FXB42_10210</name>
</gene>
<protein>
    <submittedName>
        <fullName evidence="4">Surface layer protein B</fullName>
    </submittedName>
</protein>
<name>A0A5D0WK48_9FIRM</name>
<feature type="signal peptide" evidence="2">
    <location>
        <begin position="1"/>
        <end position="34"/>
    </location>
</feature>
<evidence type="ECO:0000313" key="5">
    <source>
        <dbReference type="Proteomes" id="UP000322619"/>
    </source>
</evidence>
<comment type="caution">
    <text evidence="4">The sequence shown here is derived from an EMBL/GenBank/DDBJ whole genome shotgun (WGS) entry which is preliminary data.</text>
</comment>
<dbReference type="SMART" id="SM00728">
    <property type="entry name" value="ChW"/>
    <property type="match status" value="3"/>
</dbReference>
<dbReference type="InterPro" id="IPR006637">
    <property type="entry name" value="ChW"/>
</dbReference>
<dbReference type="AlphaFoldDB" id="A0A5D0WK48"/>
<dbReference type="GO" id="GO:0006508">
    <property type="term" value="P:proteolysis"/>
    <property type="evidence" value="ECO:0007669"/>
    <property type="project" value="InterPro"/>
</dbReference>
<accession>A0A5D0WK48</accession>
<evidence type="ECO:0000259" key="3">
    <source>
        <dbReference type="SMART" id="SM00645"/>
    </source>
</evidence>
<organism evidence="4 5">
    <name type="scientific">Acetobacterium wieringae</name>
    <dbReference type="NCBI Taxonomy" id="52694"/>
    <lineage>
        <taxon>Bacteria</taxon>
        <taxon>Bacillati</taxon>
        <taxon>Bacillota</taxon>
        <taxon>Clostridia</taxon>
        <taxon>Eubacteriales</taxon>
        <taxon>Eubacteriaceae</taxon>
        <taxon>Acetobacterium</taxon>
    </lineage>
</organism>
<dbReference type="Pfam" id="PF18560">
    <property type="entry name" value="Lectin_like"/>
    <property type="match status" value="1"/>
</dbReference>
<dbReference type="InterPro" id="IPR000668">
    <property type="entry name" value="Peptidase_C1A_C"/>
</dbReference>
<feature type="domain" description="Peptidase C1A papain C-terminal" evidence="3">
    <location>
        <begin position="96"/>
        <end position="301"/>
    </location>
</feature>
<dbReference type="Proteomes" id="UP000322619">
    <property type="component" value="Unassembled WGS sequence"/>
</dbReference>
<reference evidence="4 5" key="1">
    <citation type="submission" date="2019-08" db="EMBL/GenBank/DDBJ databases">
        <title>Isolation and enrichment of carboxydotrophic bacteria from anaerobic sludge for the production of bio-based chemicals from syngas.</title>
        <authorList>
            <person name="Antares A.L."/>
            <person name="Moreira J."/>
            <person name="Diender M."/>
            <person name="Parshina S.N."/>
            <person name="Stams A.J.M."/>
            <person name="Alves M."/>
            <person name="Alves J.I."/>
            <person name="Sousa D.Z."/>
        </authorList>
    </citation>
    <scope>NUCLEOTIDE SEQUENCE [LARGE SCALE GENOMIC DNA]</scope>
    <source>
        <strain evidence="4 5">JM</strain>
    </source>
</reference>
<dbReference type="InterPro" id="IPR013128">
    <property type="entry name" value="Peptidase_C1A"/>
</dbReference>
<feature type="chain" id="PRO_5023005109" evidence="2">
    <location>
        <begin position="35"/>
        <end position="639"/>
    </location>
</feature>
<evidence type="ECO:0000256" key="2">
    <source>
        <dbReference type="SAM" id="SignalP"/>
    </source>
</evidence>
<sequence length="639" mass="69739">MRSEAKMKNNLKKLLSLLLTSLMLTVLIPGSAWAEEEITEPGMASLNPAFVQYLEDVNAGTLNTSTSDGHGRGYIPPPLKRYEEPIDTAITSTQALPAAFDLRDTGRITAVRSQGDYGSCWAFASLASLESYLKKDTTVDFSENNLMWNSGFDGSPDDGGNYSMATAYLARWSGPVNESSDPYDTPKKTGLSPVYHVHEVKSIPELPSAIKQALMDGGVLYTSMYSVPLDGEEYYNPDTFAFYYDGTEEPDHDVAIVGWDDNYSRDNFSKKPEADGAWIIRNSWGADWGDGGYFYMSYYDTYAGSNVTAFHNAEATNNYSAIYQYDPLGNISAMGYTDGDNTAWGANIFTATASDNLMAVSTYALTPGTSAEIKVYTDVNDGKPNSGTLRTTQTETFARGGYYTIDLDNPVGLVAGQKFAVVVKYRTPGTNDSVPVESRFENYSSAVTANPGESFTSNTGTGGWYDTSKKSLSNVCIKAFTQSRDTFANCLYRTHVQDQGWQNWQSNGGVSGTSGESLRLEGIEIKMDTRGYDLGIEYATHVQNQGWQELKSNGVMSGTEGQSLRLEAIKIQLTGADATQFDVYYRVHAQNVGWMDWASNGGEAGTAGFGYRLEAIEIQVLPKGSPAPGLTGQPFLENK</sequence>
<dbReference type="EMBL" id="VSLA01000024">
    <property type="protein sequence ID" value="TYC84705.1"/>
    <property type="molecule type" value="Genomic_DNA"/>
</dbReference>
<dbReference type="PROSITE" id="PS00139">
    <property type="entry name" value="THIOL_PROTEASE_CYS"/>
    <property type="match status" value="1"/>
</dbReference>
<dbReference type="PANTHER" id="PTHR12411">
    <property type="entry name" value="CYSTEINE PROTEASE FAMILY C1-RELATED"/>
    <property type="match status" value="1"/>
</dbReference>
<dbReference type="Pfam" id="PF00112">
    <property type="entry name" value="Peptidase_C1"/>
    <property type="match status" value="1"/>
</dbReference>
<evidence type="ECO:0000313" key="4">
    <source>
        <dbReference type="EMBL" id="TYC84705.1"/>
    </source>
</evidence>
<keyword evidence="2" id="KW-0732">Signal</keyword>
<comment type="similarity">
    <text evidence="1">Belongs to the peptidase C1 family.</text>
</comment>
<dbReference type="InterPro" id="IPR038765">
    <property type="entry name" value="Papain-like_cys_pep_sf"/>
</dbReference>
<dbReference type="InterPro" id="IPR040528">
    <property type="entry name" value="Lectin-like"/>
</dbReference>
<dbReference type="GO" id="GO:0008234">
    <property type="term" value="F:cysteine-type peptidase activity"/>
    <property type="evidence" value="ECO:0007669"/>
    <property type="project" value="InterPro"/>
</dbReference>
<dbReference type="SUPFAM" id="SSF54001">
    <property type="entry name" value="Cysteine proteinases"/>
    <property type="match status" value="1"/>
</dbReference>
<dbReference type="Pfam" id="PF07538">
    <property type="entry name" value="ChW"/>
    <property type="match status" value="3"/>
</dbReference>
<dbReference type="Gene3D" id="3.90.70.10">
    <property type="entry name" value="Cysteine proteinases"/>
    <property type="match status" value="1"/>
</dbReference>
<dbReference type="InterPro" id="IPR000169">
    <property type="entry name" value="Pept_cys_AS"/>
</dbReference>
<evidence type="ECO:0000256" key="1">
    <source>
        <dbReference type="ARBA" id="ARBA00008455"/>
    </source>
</evidence>